<evidence type="ECO:0000313" key="3">
    <source>
        <dbReference type="Proteomes" id="UP000242642"/>
    </source>
</evidence>
<organism evidence="2 3">
    <name type="scientific">Thorsellia anophelis DSM 18579</name>
    <dbReference type="NCBI Taxonomy" id="1123402"/>
    <lineage>
        <taxon>Bacteria</taxon>
        <taxon>Pseudomonadati</taxon>
        <taxon>Pseudomonadota</taxon>
        <taxon>Gammaproteobacteria</taxon>
        <taxon>Enterobacterales</taxon>
        <taxon>Thorselliaceae</taxon>
        <taxon>Thorsellia</taxon>
    </lineage>
</organism>
<sequence length="77" mass="9042">MAGSKITNAQRQQAYRKRHKANNGRRIDVQCSLDAVLHLDLIEKYQNKTKKQVIEDLLAQEVKKIWNEPTFNTNDYI</sequence>
<dbReference type="Proteomes" id="UP000242642">
    <property type="component" value="Unassembled WGS sequence"/>
</dbReference>
<keyword evidence="3" id="KW-1185">Reference proteome</keyword>
<evidence type="ECO:0008006" key="4">
    <source>
        <dbReference type="Google" id="ProtNLM"/>
    </source>
</evidence>
<gene>
    <name evidence="2" type="ORF">SAMN02583745_00217</name>
</gene>
<evidence type="ECO:0000313" key="2">
    <source>
        <dbReference type="EMBL" id="SES67368.1"/>
    </source>
</evidence>
<evidence type="ECO:0000256" key="1">
    <source>
        <dbReference type="SAM" id="MobiDB-lite"/>
    </source>
</evidence>
<name>A0A1H9YFN7_9GAMM</name>
<feature type="region of interest" description="Disordered" evidence="1">
    <location>
        <begin position="1"/>
        <end position="22"/>
    </location>
</feature>
<feature type="compositionally biased region" description="Polar residues" evidence="1">
    <location>
        <begin position="1"/>
        <end position="13"/>
    </location>
</feature>
<dbReference type="RefSeq" id="WP_093316858.1">
    <property type="nucleotide sequence ID" value="NZ_FOHV01000001.1"/>
</dbReference>
<accession>A0A1H9YFN7</accession>
<proteinExistence type="predicted"/>
<dbReference type="EMBL" id="FOHV01000001">
    <property type="protein sequence ID" value="SES67368.1"/>
    <property type="molecule type" value="Genomic_DNA"/>
</dbReference>
<dbReference type="AlphaFoldDB" id="A0A1H9YFN7"/>
<protein>
    <recommendedName>
        <fullName evidence="4">Protein CopB</fullName>
    </recommendedName>
</protein>
<reference evidence="3" key="1">
    <citation type="submission" date="2016-10" db="EMBL/GenBank/DDBJ databases">
        <authorList>
            <person name="Varghese N."/>
            <person name="Submissions S."/>
        </authorList>
    </citation>
    <scope>NUCLEOTIDE SEQUENCE [LARGE SCALE GENOMIC DNA]</scope>
    <source>
        <strain evidence="3">DSM 18579</strain>
    </source>
</reference>